<proteinExistence type="predicted"/>
<feature type="compositionally biased region" description="Low complexity" evidence="1">
    <location>
        <begin position="177"/>
        <end position="197"/>
    </location>
</feature>
<organism evidence="3 4">
    <name type="scientific">Saezia sanguinis</name>
    <dbReference type="NCBI Taxonomy" id="1965230"/>
    <lineage>
        <taxon>Bacteria</taxon>
        <taxon>Pseudomonadati</taxon>
        <taxon>Pseudomonadota</taxon>
        <taxon>Betaproteobacteria</taxon>
        <taxon>Burkholderiales</taxon>
        <taxon>Saeziaceae</taxon>
        <taxon>Saezia</taxon>
    </lineage>
</organism>
<accession>A0A433SCU4</accession>
<evidence type="ECO:0000256" key="2">
    <source>
        <dbReference type="SAM" id="Phobius"/>
    </source>
</evidence>
<evidence type="ECO:0000256" key="1">
    <source>
        <dbReference type="SAM" id="MobiDB-lite"/>
    </source>
</evidence>
<dbReference type="AlphaFoldDB" id="A0A433SCU4"/>
<feature type="region of interest" description="Disordered" evidence="1">
    <location>
        <begin position="170"/>
        <end position="206"/>
    </location>
</feature>
<protein>
    <submittedName>
        <fullName evidence="3">Uncharacterized protein</fullName>
    </submittedName>
</protein>
<dbReference type="Proteomes" id="UP000286947">
    <property type="component" value="Unassembled WGS sequence"/>
</dbReference>
<gene>
    <name evidence="3" type="ORF">CUZ56_01830</name>
</gene>
<keyword evidence="2" id="KW-1133">Transmembrane helix</keyword>
<keyword evidence="2" id="KW-0472">Membrane</keyword>
<name>A0A433SCU4_9BURK</name>
<feature type="region of interest" description="Disordered" evidence="1">
    <location>
        <begin position="1"/>
        <end position="120"/>
    </location>
</feature>
<feature type="compositionally biased region" description="Basic residues" evidence="1">
    <location>
        <begin position="109"/>
        <end position="118"/>
    </location>
</feature>
<feature type="transmembrane region" description="Helical" evidence="2">
    <location>
        <begin position="125"/>
        <end position="148"/>
    </location>
</feature>
<dbReference type="EMBL" id="PQSP01000004">
    <property type="protein sequence ID" value="RUS66550.1"/>
    <property type="molecule type" value="Genomic_DNA"/>
</dbReference>
<sequence>MSKGESAKKGRRVRIGVAADKAAGADLPDAEVNAQAENTADSPQGSADLGGAVVKGGDVRVGTAAQAEEQPEGPSKAQSKVPKKVSQKGSGAPGAGKQGKRPAANASSGKKKKGRRSKAGQYNRGVLVATGAAIVVVLLLMVALAAMMGEKPPAAVNDPVGQAVQAGEALEGAETAPQPEQSPQQQTGQQIDQQTEQGPDRQESVVQPHEGLVQQGGVPEVMQQEQDPQEPEVAQEPAPAQDMTEVFGLKLGQPLTLPACVPAEVRRIPGVPDDEFKELVRRIYAEPMVMCVRRDVGQGLVNGVSHEQVMVFFPVGAQPSMGDFHWAFGYLDDAGRLMKVLFQARADSQQVVMQRLRLMLGAPQRVEMDTVDTARVKSAFWDKGGLTVLYAEEGRLDRHGVVTVLAK</sequence>
<comment type="caution">
    <text evidence="3">The sequence shown here is derived from an EMBL/GenBank/DDBJ whole genome shotgun (WGS) entry which is preliminary data.</text>
</comment>
<keyword evidence="2" id="KW-0812">Transmembrane</keyword>
<evidence type="ECO:0000313" key="3">
    <source>
        <dbReference type="EMBL" id="RUS66550.1"/>
    </source>
</evidence>
<reference evidence="3 4" key="1">
    <citation type="submission" date="2018-01" db="EMBL/GenBank/DDBJ databases">
        <title>Saezia sanguinis gen. nov., sp. nov., in the order Burkholderiales isolated from human blood.</title>
        <authorList>
            <person name="Medina-Pascual M.J."/>
            <person name="Valdezate S."/>
            <person name="Monzon S."/>
            <person name="Cuesta I."/>
            <person name="Carrasco G."/>
            <person name="Villalon P."/>
            <person name="Saez-Nieto J.A."/>
        </authorList>
    </citation>
    <scope>NUCLEOTIDE SEQUENCE [LARGE SCALE GENOMIC DNA]</scope>
    <source>
        <strain evidence="3 4">CNM695-12</strain>
    </source>
</reference>
<feature type="compositionally biased region" description="Polar residues" evidence="1">
    <location>
        <begin position="35"/>
        <end position="45"/>
    </location>
</feature>
<keyword evidence="4" id="KW-1185">Reference proteome</keyword>
<feature type="region of interest" description="Disordered" evidence="1">
    <location>
        <begin position="221"/>
        <end position="240"/>
    </location>
</feature>
<dbReference type="RefSeq" id="WP_162615297.1">
    <property type="nucleotide sequence ID" value="NZ_PQSP01000004.1"/>
</dbReference>
<evidence type="ECO:0000313" key="4">
    <source>
        <dbReference type="Proteomes" id="UP000286947"/>
    </source>
</evidence>